<dbReference type="EMBL" id="QWGP01000001">
    <property type="protein sequence ID" value="RHZ98529.1"/>
    <property type="molecule type" value="Genomic_DNA"/>
</dbReference>
<gene>
    <name evidence="2" type="ORF">D1114_00110</name>
</gene>
<dbReference type="Proteomes" id="UP000266305">
    <property type="component" value="Unassembled WGS sequence"/>
</dbReference>
<dbReference type="AlphaFoldDB" id="A0AAX1URI0"/>
<evidence type="ECO:0000256" key="1">
    <source>
        <dbReference type="SAM" id="MobiDB-lite"/>
    </source>
</evidence>
<reference evidence="2 3" key="1">
    <citation type="submission" date="2018-08" db="EMBL/GenBank/DDBJ databases">
        <title>Draft genome sequence of Rhodobacter sphaeroides FY.</title>
        <authorList>
            <person name="Rayyan A."/>
            <person name="Meyer T.E."/>
            <person name="Kyndt J.A."/>
        </authorList>
    </citation>
    <scope>NUCLEOTIDE SEQUENCE [LARGE SCALE GENOMIC DNA]</scope>
    <source>
        <strain evidence="2 3">FY</strain>
    </source>
</reference>
<evidence type="ECO:0000313" key="3">
    <source>
        <dbReference type="Proteomes" id="UP000266305"/>
    </source>
</evidence>
<accession>A0AAX1URI0</accession>
<sequence length="86" mass="9611">MAAGLGLVLLATGPYFWWPRRERSLREAFVSPLSLRDRPSPRRARDLVPHLRRGCFAGANSRERLALGPRALDGASSPDKREQTPC</sequence>
<protein>
    <submittedName>
        <fullName evidence="2">Uncharacterized protein</fullName>
    </submittedName>
</protein>
<feature type="region of interest" description="Disordered" evidence="1">
    <location>
        <begin position="67"/>
        <end position="86"/>
    </location>
</feature>
<comment type="caution">
    <text evidence="2">The sequence shown here is derived from an EMBL/GenBank/DDBJ whole genome shotgun (WGS) entry which is preliminary data.</text>
</comment>
<organism evidence="2 3">
    <name type="scientific">Cereibacter sphaeroides</name>
    <name type="common">Rhodobacter sphaeroides</name>
    <dbReference type="NCBI Taxonomy" id="1063"/>
    <lineage>
        <taxon>Bacteria</taxon>
        <taxon>Pseudomonadati</taxon>
        <taxon>Pseudomonadota</taxon>
        <taxon>Alphaproteobacteria</taxon>
        <taxon>Rhodobacterales</taxon>
        <taxon>Paracoccaceae</taxon>
        <taxon>Cereibacter</taxon>
    </lineage>
</organism>
<evidence type="ECO:0000313" key="2">
    <source>
        <dbReference type="EMBL" id="RHZ98529.1"/>
    </source>
</evidence>
<name>A0AAX1URI0_CERSP</name>
<proteinExistence type="predicted"/>